<dbReference type="SUPFAM" id="SSF159894">
    <property type="entry name" value="YgaC/TfoX-N like"/>
    <property type="match status" value="1"/>
</dbReference>
<evidence type="ECO:0000313" key="3">
    <source>
        <dbReference type="Proteomes" id="UP000501705"/>
    </source>
</evidence>
<name>A0A6G9XPK7_NOCBR</name>
<evidence type="ECO:0000259" key="1">
    <source>
        <dbReference type="Pfam" id="PF04993"/>
    </source>
</evidence>
<dbReference type="Pfam" id="PF04993">
    <property type="entry name" value="TfoX_N"/>
    <property type="match status" value="1"/>
</dbReference>
<protein>
    <submittedName>
        <fullName evidence="2">Transcriptional regulator</fullName>
    </submittedName>
</protein>
<sequence length="113" mass="12712">MSTDKATVAVVLESLEPLDVRARAMFGEYGLYCDDKLVALLADDHVFVEPTAAAAGYAEQSWLAPPYPGAKDYYRVPDRRLTDSSWLREFVRHTADALPARVRKPRKSSAKRR</sequence>
<proteinExistence type="predicted"/>
<accession>A0A6G9XPK7</accession>
<dbReference type="EMBL" id="CP046171">
    <property type="protein sequence ID" value="QIS02857.1"/>
    <property type="molecule type" value="Genomic_DNA"/>
</dbReference>
<dbReference type="InterPro" id="IPR007076">
    <property type="entry name" value="TfoX_N"/>
</dbReference>
<dbReference type="RefSeq" id="WP_167461934.1">
    <property type="nucleotide sequence ID" value="NZ_CP046171.1"/>
</dbReference>
<dbReference type="Gene3D" id="3.30.1460.30">
    <property type="entry name" value="YgaC/TfoX-N like chaperone"/>
    <property type="match status" value="1"/>
</dbReference>
<dbReference type="AlphaFoldDB" id="A0A6G9XPK7"/>
<evidence type="ECO:0000313" key="2">
    <source>
        <dbReference type="EMBL" id="QIS02857.1"/>
    </source>
</evidence>
<feature type="domain" description="TfoX N-terminal" evidence="1">
    <location>
        <begin position="19"/>
        <end position="97"/>
    </location>
</feature>
<dbReference type="Proteomes" id="UP000501705">
    <property type="component" value="Chromosome"/>
</dbReference>
<organism evidence="2 3">
    <name type="scientific">Nocardia brasiliensis</name>
    <dbReference type="NCBI Taxonomy" id="37326"/>
    <lineage>
        <taxon>Bacteria</taxon>
        <taxon>Bacillati</taxon>
        <taxon>Actinomycetota</taxon>
        <taxon>Actinomycetes</taxon>
        <taxon>Mycobacteriales</taxon>
        <taxon>Nocardiaceae</taxon>
        <taxon>Nocardia</taxon>
    </lineage>
</organism>
<gene>
    <name evidence="2" type="ORF">F5X71_11495</name>
</gene>
<reference evidence="2 3" key="1">
    <citation type="journal article" date="2019" name="ACS Chem. Biol.">
        <title>Identification and Mobilization of a Cryptic Antibiotic Biosynthesis Gene Locus from a Human-Pathogenic Nocardia Isolate.</title>
        <authorList>
            <person name="Herisse M."/>
            <person name="Ishida K."/>
            <person name="Porter J.L."/>
            <person name="Howden B."/>
            <person name="Hertweck C."/>
            <person name="Stinear T.P."/>
            <person name="Pidot S.J."/>
        </authorList>
    </citation>
    <scope>NUCLEOTIDE SEQUENCE [LARGE SCALE GENOMIC DNA]</scope>
    <source>
        <strain evidence="2 3">AUSMDU00024985</strain>
    </source>
</reference>